<organism evidence="2 3">
    <name type="scientific">Pseudopedobacter saltans</name>
    <dbReference type="NCBI Taxonomy" id="151895"/>
    <lineage>
        <taxon>Bacteria</taxon>
        <taxon>Pseudomonadati</taxon>
        <taxon>Bacteroidota</taxon>
        <taxon>Sphingobacteriia</taxon>
        <taxon>Sphingobacteriales</taxon>
        <taxon>Sphingobacteriaceae</taxon>
        <taxon>Pseudopedobacter</taxon>
    </lineage>
</organism>
<proteinExistence type="predicted"/>
<dbReference type="EMBL" id="QFOI01000113">
    <property type="protein sequence ID" value="PZP49404.1"/>
    <property type="molecule type" value="Genomic_DNA"/>
</dbReference>
<name>A0A2W5F543_9SPHI</name>
<dbReference type="Pfam" id="PF06114">
    <property type="entry name" value="Peptidase_M78"/>
    <property type="match status" value="1"/>
</dbReference>
<comment type="caution">
    <text evidence="2">The sequence shown here is derived from an EMBL/GenBank/DDBJ whole genome shotgun (WGS) entry which is preliminary data.</text>
</comment>
<dbReference type="InterPro" id="IPR010359">
    <property type="entry name" value="IrrE_HExxH"/>
</dbReference>
<evidence type="ECO:0000313" key="3">
    <source>
        <dbReference type="Proteomes" id="UP000249645"/>
    </source>
</evidence>
<protein>
    <submittedName>
        <fullName evidence="2">Toxin-antitoxin system, toxin component</fullName>
    </submittedName>
</protein>
<reference evidence="2 3" key="1">
    <citation type="submission" date="2017-11" db="EMBL/GenBank/DDBJ databases">
        <title>Infants hospitalized years apart are colonized by the same room-sourced microbial strains.</title>
        <authorList>
            <person name="Brooks B."/>
            <person name="Olm M.R."/>
            <person name="Firek B.A."/>
            <person name="Baker R."/>
            <person name="Thomas B.C."/>
            <person name="Morowitz M.J."/>
            <person name="Banfield J.F."/>
        </authorList>
    </citation>
    <scope>NUCLEOTIDE SEQUENCE [LARGE SCALE GENOMIC DNA]</scope>
    <source>
        <strain evidence="2">S2_009_000_R2_76</strain>
    </source>
</reference>
<dbReference type="Gene3D" id="1.10.10.2910">
    <property type="match status" value="1"/>
</dbReference>
<sequence length="304" mass="34934">MIDECTIKDIERISYNILKDSKSLNVFPTPVDQILTYSNFALDNNIQLNNVDTSFFGAIKDKLLNPSKKALSKALSKVMGIFDRDEKTIYVDIGLDNNLGKKNFVKLHEIGHGILSWQDEIMLALDNDETLCEEYQEQFEAEANYFASITLFQHDLFLEECQKLNFGLGAVMALSKKFGSSVHSAFRNYVLQSKNRCALLVLNHPINKNGFTNVLTTRDLFYSRTFLQEFGELSLPDEFGFKWAFVQDFKFHKKFHEKGSISLTTKEGEVINASYHFFDNTYNSFIFIFPKGEKNKAKTKVIIQ</sequence>
<gene>
    <name evidence="2" type="ORF">DI598_07895</name>
</gene>
<feature type="domain" description="IrrE N-terminal-like" evidence="1">
    <location>
        <begin position="97"/>
        <end position="179"/>
    </location>
</feature>
<dbReference type="Proteomes" id="UP000249645">
    <property type="component" value="Unassembled WGS sequence"/>
</dbReference>
<evidence type="ECO:0000313" key="2">
    <source>
        <dbReference type="EMBL" id="PZP49404.1"/>
    </source>
</evidence>
<accession>A0A2W5F543</accession>
<evidence type="ECO:0000259" key="1">
    <source>
        <dbReference type="Pfam" id="PF06114"/>
    </source>
</evidence>
<dbReference type="AlphaFoldDB" id="A0A2W5F543"/>